<accession>A0A2S0PE89</accession>
<dbReference type="RefSeq" id="WP_107890091.1">
    <property type="nucleotide sequence ID" value="NZ_CP028519.1"/>
</dbReference>
<dbReference type="NCBIfam" id="TIGR01634">
    <property type="entry name" value="tail_P2_I"/>
    <property type="match status" value="1"/>
</dbReference>
<dbReference type="OrthoDB" id="90759at2"/>
<protein>
    <submittedName>
        <fullName evidence="1">Phage tail protein I</fullName>
    </submittedName>
</protein>
<sequence length="370" mass="40876">MTERALSGLLPPNRTVLESALADAAALDVDPGPIATLWSADLCPAPLLPWLAWALSVDEWDDHWPEPVQRDMVRTSILLHRRKGTVWSVKTALATIGYPVLDLIEQHQWQADWLAAGGRMLDGSWLTDGTLTLDPPDGAGPTLRRRALAHWADYSIRLNVADGEWTREQQRRIRATAARYAPVRSRLVALITAVRLAFDARIRLTGYRGRVHTRLDRCRRLSAHNRTTLDGCWLLDGDDAPLMLAGWPLDGRRLHGRTPTGRPLNAGAMSLRTRLRQRIRSSLGGSRTRTVTLGGRFARLNGRARLSESTLGDGWTLASGRSLGDATLDRIAAPRLNGTWLLGGETGQPGLWFTGTLTIRRNGITITEAI</sequence>
<gene>
    <name evidence="1" type="ORF">DAI18_17860</name>
</gene>
<dbReference type="KEGG" id="maer:DAI18_17860"/>
<evidence type="ECO:0000313" key="1">
    <source>
        <dbReference type="EMBL" id="AVY95698.1"/>
    </source>
</evidence>
<organism evidence="1 2">
    <name type="scientific">Microvirgula aerodenitrificans</name>
    <dbReference type="NCBI Taxonomy" id="57480"/>
    <lineage>
        <taxon>Bacteria</taxon>
        <taxon>Pseudomonadati</taxon>
        <taxon>Pseudomonadota</taxon>
        <taxon>Betaproteobacteria</taxon>
        <taxon>Neisseriales</taxon>
        <taxon>Aquaspirillaceae</taxon>
        <taxon>Microvirgula</taxon>
    </lineage>
</organism>
<dbReference type="Proteomes" id="UP000244173">
    <property type="component" value="Chromosome"/>
</dbReference>
<dbReference type="AlphaFoldDB" id="A0A2S0PE89"/>
<evidence type="ECO:0000313" key="2">
    <source>
        <dbReference type="Proteomes" id="UP000244173"/>
    </source>
</evidence>
<dbReference type="InterPro" id="IPR006521">
    <property type="entry name" value="Tail_protein_I"/>
</dbReference>
<name>A0A2S0PE89_9NEIS</name>
<proteinExistence type="predicted"/>
<dbReference type="Pfam" id="PF09684">
    <property type="entry name" value="Tail_P2_I"/>
    <property type="match status" value="1"/>
</dbReference>
<keyword evidence="2" id="KW-1185">Reference proteome</keyword>
<reference evidence="1 2" key="1">
    <citation type="submission" date="2018-04" db="EMBL/GenBank/DDBJ databases">
        <title>Denitrifier Microvirgula.</title>
        <authorList>
            <person name="Anderson E."/>
            <person name="Jang J."/>
            <person name="Ishii S."/>
        </authorList>
    </citation>
    <scope>NUCLEOTIDE SEQUENCE [LARGE SCALE GENOMIC DNA]</scope>
    <source>
        <strain evidence="1 2">BE2.4</strain>
    </source>
</reference>
<dbReference type="EMBL" id="CP028519">
    <property type="protein sequence ID" value="AVY95698.1"/>
    <property type="molecule type" value="Genomic_DNA"/>
</dbReference>
<dbReference type="STRING" id="1122240.GCA_000620105_01793"/>